<keyword evidence="3" id="KW-1185">Reference proteome</keyword>
<feature type="region of interest" description="Disordered" evidence="1">
    <location>
        <begin position="113"/>
        <end position="139"/>
    </location>
</feature>
<comment type="caution">
    <text evidence="2">The sequence shown here is derived from an EMBL/GenBank/DDBJ whole genome shotgun (WGS) entry which is preliminary data.</text>
</comment>
<dbReference type="EMBL" id="CAJJDN010000129">
    <property type="protein sequence ID" value="CAD8120982.1"/>
    <property type="molecule type" value="Genomic_DNA"/>
</dbReference>
<reference evidence="2" key="1">
    <citation type="submission" date="2021-01" db="EMBL/GenBank/DDBJ databases">
        <authorList>
            <consortium name="Genoscope - CEA"/>
            <person name="William W."/>
        </authorList>
    </citation>
    <scope>NUCLEOTIDE SEQUENCE</scope>
</reference>
<protein>
    <submittedName>
        <fullName evidence="2">Uncharacterized protein</fullName>
    </submittedName>
</protein>
<accession>A0A8S1R1L9</accession>
<organism evidence="2 3">
    <name type="scientific">Paramecium sonneborni</name>
    <dbReference type="NCBI Taxonomy" id="65129"/>
    <lineage>
        <taxon>Eukaryota</taxon>
        <taxon>Sar</taxon>
        <taxon>Alveolata</taxon>
        <taxon>Ciliophora</taxon>
        <taxon>Intramacronucleata</taxon>
        <taxon>Oligohymenophorea</taxon>
        <taxon>Peniculida</taxon>
        <taxon>Parameciidae</taxon>
        <taxon>Paramecium</taxon>
    </lineage>
</organism>
<name>A0A8S1R1L9_9CILI</name>
<evidence type="ECO:0000256" key="1">
    <source>
        <dbReference type="SAM" id="MobiDB-lite"/>
    </source>
</evidence>
<proteinExistence type="predicted"/>
<dbReference type="OrthoDB" id="299703at2759"/>
<dbReference type="AlphaFoldDB" id="A0A8S1R1L9"/>
<gene>
    <name evidence="2" type="ORF">PSON_ATCC_30995.1.T1290078</name>
</gene>
<dbReference type="Proteomes" id="UP000692954">
    <property type="component" value="Unassembled WGS sequence"/>
</dbReference>
<sequence length="234" mass="27928">MHCDSSDEDDNKFGIGKKFFIQLLEKERKFSTKIESMQQILDLLNMYAMCVEFFDTLGNPGKYYFMEKISNTIAEKEAFEIMLKDEIRAREKKEKEMQIKPIIKEGQVKYDPLKRPEKSQKIKMQTPIKEDDQKVQENNNRENKKISHKIMREVRSKKLTMTEKIYQQQNEQNVSVDLIKNWDDEVEKKDSMIRQQLQQQGSNIQDRVADRLNRLRKQLPSNVTSEMCLEKYDT</sequence>
<evidence type="ECO:0000313" key="3">
    <source>
        <dbReference type="Proteomes" id="UP000692954"/>
    </source>
</evidence>
<evidence type="ECO:0000313" key="2">
    <source>
        <dbReference type="EMBL" id="CAD8120982.1"/>
    </source>
</evidence>
<feature type="compositionally biased region" description="Basic and acidic residues" evidence="1">
    <location>
        <begin position="128"/>
        <end position="139"/>
    </location>
</feature>